<accession>A0A7R9QGE0</accession>
<keyword evidence="2" id="KW-1185">Reference proteome</keyword>
<name>A0A7R9QGE0_9ACAR</name>
<proteinExistence type="predicted"/>
<protein>
    <submittedName>
        <fullName evidence="1">Uncharacterized protein</fullName>
    </submittedName>
</protein>
<dbReference type="Proteomes" id="UP000728032">
    <property type="component" value="Unassembled WGS sequence"/>
</dbReference>
<dbReference type="EMBL" id="CAJPVJ010001844">
    <property type="protein sequence ID" value="CAG2165394.1"/>
    <property type="molecule type" value="Genomic_DNA"/>
</dbReference>
<organism evidence="1">
    <name type="scientific">Oppiella nova</name>
    <dbReference type="NCBI Taxonomy" id="334625"/>
    <lineage>
        <taxon>Eukaryota</taxon>
        <taxon>Metazoa</taxon>
        <taxon>Ecdysozoa</taxon>
        <taxon>Arthropoda</taxon>
        <taxon>Chelicerata</taxon>
        <taxon>Arachnida</taxon>
        <taxon>Acari</taxon>
        <taxon>Acariformes</taxon>
        <taxon>Sarcoptiformes</taxon>
        <taxon>Oribatida</taxon>
        <taxon>Brachypylina</taxon>
        <taxon>Oppioidea</taxon>
        <taxon>Oppiidae</taxon>
        <taxon>Oppiella</taxon>
    </lineage>
</organism>
<dbReference type="EMBL" id="OC916669">
    <property type="protein sequence ID" value="CAD7644921.1"/>
    <property type="molecule type" value="Genomic_DNA"/>
</dbReference>
<evidence type="ECO:0000313" key="1">
    <source>
        <dbReference type="EMBL" id="CAD7644921.1"/>
    </source>
</evidence>
<dbReference type="AlphaFoldDB" id="A0A7R9QGE0"/>
<sequence>MHRMSCGGPQNELSDQYLQSALRLCRQRTSSPSLLMARNLVKNFGVITCESCKGNLFEMPQKMN</sequence>
<evidence type="ECO:0000313" key="2">
    <source>
        <dbReference type="Proteomes" id="UP000728032"/>
    </source>
</evidence>
<reference evidence="1" key="1">
    <citation type="submission" date="2020-11" db="EMBL/GenBank/DDBJ databases">
        <authorList>
            <person name="Tran Van P."/>
        </authorList>
    </citation>
    <scope>NUCLEOTIDE SEQUENCE</scope>
</reference>
<gene>
    <name evidence="1" type="ORF">ONB1V03_LOCUS4936</name>
</gene>